<name>A0ABM7DWQ7_9BURK</name>
<sequence length="396" mass="43696">MKILHVISSIDPASGGPPEGLRQLRQSLTLQGVQSDICCCDPPDAGYLAAGRPGLVALGPSQLRYAFNRRLFGWLARYSAGYDAVIVNGIWQFHGLAVWLALRGGNVPYFVFTHGMLDPWFRQRYPLKHAKKLLYWTLCERHILRDARAVLFTAEEERVRARQSFPFYQCRELVTSYGTALPPQDGERLRAGFLAGHPGLRGRRLLLFLGRIHEKKGGDLLVQAFAAVAGSDPALHLVMAGPCDAEMRARLERIAGLCGVGARITWTGMLEGDAKWGAFYAADAFCLPSHQENFGVAVAEALGCGLPVLISDKVNIWRETERSGAGLVAPDSLAGTIDVLQRWLGLDAARRRAMGANARRAFDESFHSARAAARLRELIEAETVAAREERLMQYSR</sequence>
<proteinExistence type="predicted"/>
<dbReference type="InterPro" id="IPR050194">
    <property type="entry name" value="Glycosyltransferase_grp1"/>
</dbReference>
<evidence type="ECO:0000313" key="4">
    <source>
        <dbReference type="Proteomes" id="UP000177515"/>
    </source>
</evidence>
<dbReference type="InterPro" id="IPR001296">
    <property type="entry name" value="Glyco_trans_1"/>
</dbReference>
<dbReference type="Pfam" id="PF00534">
    <property type="entry name" value="Glycos_transf_1"/>
    <property type="match status" value="1"/>
</dbReference>
<dbReference type="EMBL" id="CP017755">
    <property type="protein sequence ID" value="AOZ08309.1"/>
    <property type="molecule type" value="Genomic_DNA"/>
</dbReference>
<dbReference type="GO" id="GO:0016740">
    <property type="term" value="F:transferase activity"/>
    <property type="evidence" value="ECO:0007669"/>
    <property type="project" value="UniProtKB-KW"/>
</dbReference>
<protein>
    <submittedName>
        <fullName evidence="3">Transferase</fullName>
    </submittedName>
</protein>
<evidence type="ECO:0000259" key="2">
    <source>
        <dbReference type="Pfam" id="PF13579"/>
    </source>
</evidence>
<organism evidence="3 4">
    <name type="scientific">Cupriavidus malaysiensis</name>
    <dbReference type="NCBI Taxonomy" id="367825"/>
    <lineage>
        <taxon>Bacteria</taxon>
        <taxon>Pseudomonadati</taxon>
        <taxon>Pseudomonadota</taxon>
        <taxon>Betaproteobacteria</taxon>
        <taxon>Burkholderiales</taxon>
        <taxon>Burkholderiaceae</taxon>
        <taxon>Cupriavidus</taxon>
    </lineage>
</organism>
<reference evidence="3 4" key="1">
    <citation type="submission" date="2016-10" db="EMBL/GenBank/DDBJ databases">
        <title>Complete genome sequences of three Cupriavidus strains isolated from various Malaysian environments.</title>
        <authorList>
            <person name="Abdullah A.A.-A."/>
            <person name="Shafie N.A.H."/>
            <person name="Lau N.S."/>
        </authorList>
    </citation>
    <scope>NUCLEOTIDE SEQUENCE [LARGE SCALE GENOMIC DNA]</scope>
    <source>
        <strain evidence="3 4">USMAA1020</strain>
    </source>
</reference>
<feature type="domain" description="Glycosyltransferase subfamily 4-like N-terminal" evidence="2">
    <location>
        <begin position="15"/>
        <end position="165"/>
    </location>
</feature>
<accession>A0ABM7DWQ7</accession>
<gene>
    <name evidence="3" type="ORF">BKK80_20205</name>
</gene>
<dbReference type="SUPFAM" id="SSF53756">
    <property type="entry name" value="UDP-Glycosyltransferase/glycogen phosphorylase"/>
    <property type="match status" value="1"/>
</dbReference>
<dbReference type="PANTHER" id="PTHR45947:SF3">
    <property type="entry name" value="SULFOQUINOVOSYL TRANSFERASE SQD2"/>
    <property type="match status" value="1"/>
</dbReference>
<evidence type="ECO:0000259" key="1">
    <source>
        <dbReference type="Pfam" id="PF00534"/>
    </source>
</evidence>
<keyword evidence="3" id="KW-0808">Transferase</keyword>
<dbReference type="RefSeq" id="WP_071070976.1">
    <property type="nucleotide sequence ID" value="NZ_CP017755.1"/>
</dbReference>
<dbReference type="Proteomes" id="UP000177515">
    <property type="component" value="Chromosome 2"/>
</dbReference>
<feature type="domain" description="Glycosyl transferase family 1" evidence="1">
    <location>
        <begin position="202"/>
        <end position="360"/>
    </location>
</feature>
<dbReference type="InterPro" id="IPR028098">
    <property type="entry name" value="Glyco_trans_4-like_N"/>
</dbReference>
<keyword evidence="4" id="KW-1185">Reference proteome</keyword>
<dbReference type="Pfam" id="PF13579">
    <property type="entry name" value="Glyco_trans_4_4"/>
    <property type="match status" value="1"/>
</dbReference>
<dbReference type="PANTHER" id="PTHR45947">
    <property type="entry name" value="SULFOQUINOVOSYL TRANSFERASE SQD2"/>
    <property type="match status" value="1"/>
</dbReference>
<evidence type="ECO:0000313" key="3">
    <source>
        <dbReference type="EMBL" id="AOZ08309.1"/>
    </source>
</evidence>
<dbReference type="Gene3D" id="3.40.50.2000">
    <property type="entry name" value="Glycogen Phosphorylase B"/>
    <property type="match status" value="2"/>
</dbReference>